<sequence length="193" mass="22101">MRVLVVYSHPVETSFCAAIHKEVVDGLKVAGHEVDDCDLYAENFSPVLTREERIGYHDIPANRANVEDYCRRLEAAEALIIVSPVWNFGWPAMLKGYFDRVFLPGVSFRMENGIVKPNLQHIKKLGAFMTYGGTRMRAFLAGDPPRKIVRRVLRIQVAPFAPLIHHCHYDMNRSTPETRAAFLEKVRKEMGRF</sequence>
<comment type="similarity">
    <text evidence="1">Belongs to the NAD(P)H dehydrogenase (quinone) family.</text>
</comment>
<gene>
    <name evidence="4" type="primary">azoR2</name>
    <name evidence="4" type="ORF">HDIA_4704</name>
</gene>
<evidence type="ECO:0000313" key="5">
    <source>
        <dbReference type="Proteomes" id="UP000223606"/>
    </source>
</evidence>
<evidence type="ECO:0000256" key="2">
    <source>
        <dbReference type="ARBA" id="ARBA00023002"/>
    </source>
</evidence>
<dbReference type="KEGG" id="hdi:HDIA_4704"/>
<dbReference type="AlphaFoldDB" id="A0A2C9DEC7"/>
<keyword evidence="5" id="KW-1185">Reference proteome</keyword>
<dbReference type="SUPFAM" id="SSF52218">
    <property type="entry name" value="Flavoproteins"/>
    <property type="match status" value="1"/>
</dbReference>
<keyword evidence="2 4" id="KW-0560">Oxidoreductase</keyword>
<evidence type="ECO:0000259" key="3">
    <source>
        <dbReference type="Pfam" id="PF02525"/>
    </source>
</evidence>
<reference evidence="5" key="1">
    <citation type="submission" date="2017-09" db="EMBL/GenBank/DDBJ databases">
        <title>Genome sequence of Nannocystis excedens DSM 71.</title>
        <authorList>
            <person name="Blom J."/>
        </authorList>
    </citation>
    <scope>NUCLEOTIDE SEQUENCE [LARGE SCALE GENOMIC DNA]</scope>
    <source>
        <strain evidence="5">type strain: E19</strain>
    </source>
</reference>
<dbReference type="InterPro" id="IPR003680">
    <property type="entry name" value="Flavodoxin_fold"/>
</dbReference>
<dbReference type="Proteomes" id="UP000223606">
    <property type="component" value="Chromosome 1"/>
</dbReference>
<dbReference type="OrthoDB" id="9798454at2"/>
<protein>
    <submittedName>
        <fullName evidence="4">FMN-dependent NADH-azoreductase 2</fullName>
        <ecNumber evidence="4">1.7.-.-</ecNumber>
    </submittedName>
</protein>
<dbReference type="GO" id="GO:0003955">
    <property type="term" value="F:NAD(P)H dehydrogenase (quinone) activity"/>
    <property type="evidence" value="ECO:0007669"/>
    <property type="project" value="TreeGrafter"/>
</dbReference>
<dbReference type="InterPro" id="IPR029039">
    <property type="entry name" value="Flavoprotein-like_sf"/>
</dbReference>
<evidence type="ECO:0000256" key="1">
    <source>
        <dbReference type="ARBA" id="ARBA00006252"/>
    </source>
</evidence>
<dbReference type="EMBL" id="LT960614">
    <property type="protein sequence ID" value="SON58245.1"/>
    <property type="molecule type" value="Genomic_DNA"/>
</dbReference>
<dbReference type="GO" id="GO:0005829">
    <property type="term" value="C:cytosol"/>
    <property type="evidence" value="ECO:0007669"/>
    <property type="project" value="TreeGrafter"/>
</dbReference>
<dbReference type="RefSeq" id="WP_099558464.1">
    <property type="nucleotide sequence ID" value="NZ_LT960614.1"/>
</dbReference>
<accession>A0A2C9DEC7</accession>
<dbReference type="Pfam" id="PF02525">
    <property type="entry name" value="Flavodoxin_2"/>
    <property type="match status" value="1"/>
</dbReference>
<proteinExistence type="inferred from homology"/>
<organism evidence="4 5">
    <name type="scientific">Hartmannibacter diazotrophicus</name>
    <dbReference type="NCBI Taxonomy" id="1482074"/>
    <lineage>
        <taxon>Bacteria</taxon>
        <taxon>Pseudomonadati</taxon>
        <taxon>Pseudomonadota</taxon>
        <taxon>Alphaproteobacteria</taxon>
        <taxon>Hyphomicrobiales</taxon>
        <taxon>Pleomorphomonadaceae</taxon>
        <taxon>Hartmannibacter</taxon>
    </lineage>
</organism>
<dbReference type="EC" id="1.7.-.-" evidence="4"/>
<dbReference type="InterPro" id="IPR051545">
    <property type="entry name" value="NAD(P)H_dehydrogenase_qn"/>
</dbReference>
<name>A0A2C9DEC7_9HYPH</name>
<feature type="domain" description="Flavodoxin-like fold" evidence="3">
    <location>
        <begin position="1"/>
        <end position="135"/>
    </location>
</feature>
<evidence type="ECO:0000313" key="4">
    <source>
        <dbReference type="EMBL" id="SON58245.1"/>
    </source>
</evidence>
<dbReference type="PANTHER" id="PTHR10204:SF34">
    <property type="entry name" value="NAD(P)H DEHYDROGENASE [QUINONE] 1 ISOFORM 1"/>
    <property type="match status" value="1"/>
</dbReference>
<dbReference type="PANTHER" id="PTHR10204">
    <property type="entry name" value="NAD P H OXIDOREDUCTASE-RELATED"/>
    <property type="match status" value="1"/>
</dbReference>
<dbReference type="Gene3D" id="3.40.50.360">
    <property type="match status" value="1"/>
</dbReference>